<dbReference type="Gene3D" id="3.40.309.10">
    <property type="entry name" value="Aldehyde Dehydrogenase, Chain A, domain 2"/>
    <property type="match status" value="1"/>
</dbReference>
<dbReference type="SUPFAM" id="SSF53720">
    <property type="entry name" value="ALDH-like"/>
    <property type="match status" value="1"/>
</dbReference>
<dbReference type="InterPro" id="IPR016162">
    <property type="entry name" value="Ald_DH_N"/>
</dbReference>
<evidence type="ECO:0000256" key="2">
    <source>
        <dbReference type="PROSITE-ProRule" id="PRU10007"/>
    </source>
</evidence>
<evidence type="ECO:0000256" key="1">
    <source>
        <dbReference type="ARBA" id="ARBA00023002"/>
    </source>
</evidence>
<dbReference type="InterPro" id="IPR029510">
    <property type="entry name" value="Ald_DH_CS_GLU"/>
</dbReference>
<comment type="similarity">
    <text evidence="3">Belongs to the aldehyde dehydrogenase family.</text>
</comment>
<dbReference type="Pfam" id="PF00171">
    <property type="entry name" value="Aldedh"/>
    <property type="match status" value="1"/>
</dbReference>
<feature type="active site" evidence="2">
    <location>
        <position position="270"/>
    </location>
</feature>
<proteinExistence type="inferred from homology"/>
<evidence type="ECO:0000256" key="3">
    <source>
        <dbReference type="RuleBase" id="RU003345"/>
    </source>
</evidence>
<evidence type="ECO:0000313" key="5">
    <source>
        <dbReference type="EMBL" id="GAA2128290.1"/>
    </source>
</evidence>
<dbReference type="InterPro" id="IPR016161">
    <property type="entry name" value="Ald_DH/histidinol_DH"/>
</dbReference>
<name>A0ABN2YM23_9ACTN</name>
<dbReference type="NCBIfam" id="NF010000">
    <property type="entry name" value="PRK13473.1"/>
    <property type="match status" value="1"/>
</dbReference>
<dbReference type="PROSITE" id="PS00687">
    <property type="entry name" value="ALDEHYDE_DEHYDR_GLU"/>
    <property type="match status" value="1"/>
</dbReference>
<dbReference type="PANTHER" id="PTHR11699">
    <property type="entry name" value="ALDEHYDE DEHYDROGENASE-RELATED"/>
    <property type="match status" value="1"/>
</dbReference>
<protein>
    <submittedName>
        <fullName evidence="5">Gamma-aminobutyraldehyde dehydrogenase</fullName>
    </submittedName>
</protein>
<dbReference type="Proteomes" id="UP001500575">
    <property type="component" value="Unassembled WGS sequence"/>
</dbReference>
<dbReference type="EMBL" id="BAAAQQ010000013">
    <property type="protein sequence ID" value="GAA2128290.1"/>
    <property type="molecule type" value="Genomic_DNA"/>
</dbReference>
<gene>
    <name evidence="5" type="ORF">GCM10009843_28500</name>
</gene>
<keyword evidence="6" id="KW-1185">Reference proteome</keyword>
<reference evidence="5 6" key="1">
    <citation type="journal article" date="2019" name="Int. J. Syst. Evol. Microbiol.">
        <title>The Global Catalogue of Microorganisms (GCM) 10K type strain sequencing project: providing services to taxonomists for standard genome sequencing and annotation.</title>
        <authorList>
            <consortium name="The Broad Institute Genomics Platform"/>
            <consortium name="The Broad Institute Genome Sequencing Center for Infectious Disease"/>
            <person name="Wu L."/>
            <person name="Ma J."/>
        </authorList>
    </citation>
    <scope>NUCLEOTIDE SEQUENCE [LARGE SCALE GENOMIC DNA]</scope>
    <source>
        <strain evidence="5 6">JCM 16021</strain>
    </source>
</reference>
<dbReference type="RefSeq" id="WP_344304445.1">
    <property type="nucleotide sequence ID" value="NZ_BAAAQQ010000013.1"/>
</dbReference>
<keyword evidence="1 3" id="KW-0560">Oxidoreductase</keyword>
<comment type="caution">
    <text evidence="5">The sequence shown here is derived from an EMBL/GenBank/DDBJ whole genome shotgun (WGS) entry which is preliminary data.</text>
</comment>
<organism evidence="5 6">
    <name type="scientific">Nocardioides bigeumensis</name>
    <dbReference type="NCBI Taxonomy" id="433657"/>
    <lineage>
        <taxon>Bacteria</taxon>
        <taxon>Bacillati</taxon>
        <taxon>Actinomycetota</taxon>
        <taxon>Actinomycetes</taxon>
        <taxon>Propionibacteriales</taxon>
        <taxon>Nocardioidaceae</taxon>
        <taxon>Nocardioides</taxon>
    </lineage>
</organism>
<dbReference type="Gene3D" id="3.40.605.10">
    <property type="entry name" value="Aldehyde Dehydrogenase, Chain A, domain 1"/>
    <property type="match status" value="1"/>
</dbReference>
<evidence type="ECO:0000313" key="6">
    <source>
        <dbReference type="Proteomes" id="UP001500575"/>
    </source>
</evidence>
<dbReference type="InterPro" id="IPR016163">
    <property type="entry name" value="Ald_DH_C"/>
</dbReference>
<accession>A0ABN2YM23</accession>
<dbReference type="InterPro" id="IPR015590">
    <property type="entry name" value="Aldehyde_DH_dom"/>
</dbReference>
<sequence>MDGNGTFIDGTFFDGTSIDGTFIDGTFIDGRREPGHGEPLDLVDPATGEVSGRLVQASIDDVDRAVAAAAAALPAWAARTAGERALVLSRVADALAQQIGEATDLVDLEVRETGKPRAVFADGELPFAVDNLRFFAAAARSLEGTGAGRLSTGYTSLLVRRPVGVVAGIAPWNFPLIMAIWKLGPALAAGNTVVLKPAPTTPSSTLRLAEIAHAAGLPDGVLNVVTGGAEVGAALVAHPTVAMVSITGSSRAGREVMASAASATKRVHLELGGKAPAVVFADSDLSTAVRGLAMGATYNSGQDCTALTRIYVERPAYDDLVARLADTLSAIKVGQPFDEDTEIGPLVSVEHRDRVHGFVTRAVEAGATVVTGGVVPDGPGAYYPPTLVTGANQDSEIVQEEVFGPVVVVLPFDGEDEGVALANDSAYGLASSVWTRDGQRALRVAHRIDAGVTWVNDHLPIASEAPHGGVKASGFGKDMSQESLAEYTVTHHVMIRHDAPPEHDSFRPA</sequence>
<evidence type="ECO:0000259" key="4">
    <source>
        <dbReference type="Pfam" id="PF00171"/>
    </source>
</evidence>
<feature type="domain" description="Aldehyde dehydrogenase" evidence="4">
    <location>
        <begin position="38"/>
        <end position="493"/>
    </location>
</feature>